<proteinExistence type="predicted"/>
<keyword evidence="2" id="KW-1185">Reference proteome</keyword>
<evidence type="ECO:0000313" key="1">
    <source>
        <dbReference type="EMBL" id="MDL0082053.1"/>
    </source>
</evidence>
<protein>
    <submittedName>
        <fullName evidence="1">Acyltransferase family protein</fullName>
    </submittedName>
</protein>
<reference evidence="1 2" key="1">
    <citation type="journal article" date="2023" name="Microorganisms">
        <title>Isolation and Genomic Characteristics of Cat-Borne Campylobacter felis sp. nov. and Sheep-Borne Campylobacter ovis sp. nov.</title>
        <authorList>
            <person name="Wang H."/>
            <person name="Li Y."/>
            <person name="Gu Y."/>
            <person name="Zhou G."/>
            <person name="Chen X."/>
            <person name="Zhang X."/>
            <person name="Shao Z."/>
            <person name="Zhang J."/>
            <person name="Zhang M."/>
        </authorList>
    </citation>
    <scope>NUCLEOTIDE SEQUENCE [LARGE SCALE GENOMIC DNA]</scope>
    <source>
        <strain evidence="1 2">XJK30-2</strain>
    </source>
</reference>
<gene>
    <name evidence="1" type="ORF">NYG90_05095</name>
</gene>
<comment type="caution">
    <text evidence="1">The sequence shown here is derived from an EMBL/GenBank/DDBJ whole genome shotgun (WGS) entry which is preliminary data.</text>
</comment>
<sequence>MRDDALDILRGLCALGVVFIHTTFWSGGSYVPQAVQSLSLLIDVPAFFFIAGMALAYSKAPNPLPALWKLIFYFGVCIAIYDLCVSIDTKHISFMNTAAAITLHGFSTNALPVLGGSYWFVPVFCVAMIAGALIISFVRVPLALLASFALGLYIAAFFGIFSWQGSFLGVGLQYLVFYTALIVLSYYFIRSQRQRLIIIACASVGVGGFAMLIILHSSGSLAHLPSIFDLQAHKFPVSLPYVLASCAILAGLLVVYVALAKRGGGGEARAR</sequence>
<dbReference type="Proteomes" id="UP001173802">
    <property type="component" value="Unassembled WGS sequence"/>
</dbReference>
<name>A0ACC6FS04_9HELI</name>
<organism evidence="1 2">
    <name type="scientific">Helicobacter zhangjianzhongii</name>
    <dbReference type="NCBI Taxonomy" id="2974574"/>
    <lineage>
        <taxon>Bacteria</taxon>
        <taxon>Pseudomonadati</taxon>
        <taxon>Campylobacterota</taxon>
        <taxon>Epsilonproteobacteria</taxon>
        <taxon>Campylobacterales</taxon>
        <taxon>Helicobacteraceae</taxon>
        <taxon>Helicobacter</taxon>
    </lineage>
</organism>
<dbReference type="EMBL" id="JANURN010000004">
    <property type="protein sequence ID" value="MDL0082053.1"/>
    <property type="molecule type" value="Genomic_DNA"/>
</dbReference>
<evidence type="ECO:0000313" key="2">
    <source>
        <dbReference type="Proteomes" id="UP001173802"/>
    </source>
</evidence>
<keyword evidence="1" id="KW-0012">Acyltransferase</keyword>
<keyword evidence="1" id="KW-0808">Transferase</keyword>
<accession>A0ACC6FS04</accession>